<feature type="compositionally biased region" description="Basic and acidic residues" evidence="1">
    <location>
        <begin position="170"/>
        <end position="181"/>
    </location>
</feature>
<accession>A0A9J6RKT7</accession>
<keyword evidence="3" id="KW-1185">Reference proteome</keyword>
<name>A0A9J6RKT7_9GAMM</name>
<dbReference type="RefSeq" id="WP_258331266.1">
    <property type="nucleotide sequence ID" value="NZ_JAPTGG010000005.1"/>
</dbReference>
<dbReference type="EMBL" id="JAPTGG010000005">
    <property type="protein sequence ID" value="MCZ0865115.1"/>
    <property type="molecule type" value="Genomic_DNA"/>
</dbReference>
<dbReference type="Proteomes" id="UP001069090">
    <property type="component" value="Unassembled WGS sequence"/>
</dbReference>
<proteinExistence type="predicted"/>
<evidence type="ECO:0000313" key="3">
    <source>
        <dbReference type="Proteomes" id="UP001069090"/>
    </source>
</evidence>
<dbReference type="AlphaFoldDB" id="A0A9J6RKT7"/>
<evidence type="ECO:0000256" key="1">
    <source>
        <dbReference type="SAM" id="MobiDB-lite"/>
    </source>
</evidence>
<protein>
    <submittedName>
        <fullName evidence="2">Uncharacterized protein</fullName>
    </submittedName>
</protein>
<organism evidence="2 3">
    <name type="scientific">Dasania phycosphaerae</name>
    <dbReference type="NCBI Taxonomy" id="2950436"/>
    <lineage>
        <taxon>Bacteria</taxon>
        <taxon>Pseudomonadati</taxon>
        <taxon>Pseudomonadota</taxon>
        <taxon>Gammaproteobacteria</taxon>
        <taxon>Cellvibrionales</taxon>
        <taxon>Spongiibacteraceae</taxon>
        <taxon>Dasania</taxon>
    </lineage>
</organism>
<reference evidence="2 3" key="1">
    <citation type="submission" date="2022-12" db="EMBL/GenBank/DDBJ databases">
        <title>Dasania phycosphaerae sp. nov., isolated from particulate material of the south coast of Korea.</title>
        <authorList>
            <person name="Jiang Y."/>
        </authorList>
    </citation>
    <scope>NUCLEOTIDE SEQUENCE [LARGE SCALE GENOMIC DNA]</scope>
    <source>
        <strain evidence="2 3">GY-19</strain>
    </source>
</reference>
<gene>
    <name evidence="2" type="ORF">O0V09_07890</name>
</gene>
<comment type="caution">
    <text evidence="2">The sequence shown here is derived from an EMBL/GenBank/DDBJ whole genome shotgun (WGS) entry which is preliminary data.</text>
</comment>
<feature type="region of interest" description="Disordered" evidence="1">
    <location>
        <begin position="158"/>
        <end position="181"/>
    </location>
</feature>
<sequence length="181" mass="21343">MRNFLQRFCANKPARLIEINDRPYLYRIYLGSVLSCPIYLHHFVSGDGDRAVHDHPFHGLSLVLAGSYFERVLVRMDWPCMHTTTRFVQFFNWIPADKAHQIIEPEPNTWTLFITGKHFKGWGFFEERSDGVTYTNRFGNMGQTPWWLTAPTYQELQQAQQQLQQPPELHTSEVETYPLEH</sequence>
<feature type="compositionally biased region" description="Low complexity" evidence="1">
    <location>
        <begin position="158"/>
        <end position="169"/>
    </location>
</feature>
<evidence type="ECO:0000313" key="2">
    <source>
        <dbReference type="EMBL" id="MCZ0865115.1"/>
    </source>
</evidence>